<evidence type="ECO:0000313" key="2">
    <source>
        <dbReference type="EMBL" id="SDG67883.1"/>
    </source>
</evidence>
<dbReference type="EMBL" id="FNCV01000002">
    <property type="protein sequence ID" value="SDG67883.1"/>
    <property type="molecule type" value="Genomic_DNA"/>
</dbReference>
<evidence type="ECO:0000256" key="1">
    <source>
        <dbReference type="SAM" id="MobiDB-lite"/>
    </source>
</evidence>
<protein>
    <submittedName>
        <fullName evidence="2">Uncharacterized protein</fullName>
    </submittedName>
</protein>
<feature type="compositionally biased region" description="Pro residues" evidence="1">
    <location>
        <begin position="8"/>
        <end position="21"/>
    </location>
</feature>
<reference evidence="3" key="1">
    <citation type="submission" date="2016-10" db="EMBL/GenBank/DDBJ databases">
        <authorList>
            <person name="Varghese N."/>
            <person name="Submissions S."/>
        </authorList>
    </citation>
    <scope>NUCLEOTIDE SEQUENCE [LARGE SCALE GENOMIC DNA]</scope>
    <source>
        <strain evidence="3">930I</strain>
    </source>
</reference>
<keyword evidence="3" id="KW-1185">Reference proteome</keyword>
<dbReference type="STRING" id="83401.SAMN05421742_102103"/>
<gene>
    <name evidence="2" type="ORF">SAMN05421742_102103</name>
</gene>
<accession>A0A1G7W7J6</accession>
<evidence type="ECO:0000313" key="3">
    <source>
        <dbReference type="Proteomes" id="UP000217076"/>
    </source>
</evidence>
<organism evidence="2 3">
    <name type="scientific">Roseospirillum parvum</name>
    <dbReference type="NCBI Taxonomy" id="83401"/>
    <lineage>
        <taxon>Bacteria</taxon>
        <taxon>Pseudomonadati</taxon>
        <taxon>Pseudomonadota</taxon>
        <taxon>Alphaproteobacteria</taxon>
        <taxon>Rhodospirillales</taxon>
        <taxon>Rhodospirillaceae</taxon>
        <taxon>Roseospirillum</taxon>
    </lineage>
</organism>
<dbReference type="AlphaFoldDB" id="A0A1G7W7J6"/>
<dbReference type="Proteomes" id="UP000217076">
    <property type="component" value="Unassembled WGS sequence"/>
</dbReference>
<feature type="region of interest" description="Disordered" evidence="1">
    <location>
        <begin position="1"/>
        <end position="47"/>
    </location>
</feature>
<proteinExistence type="predicted"/>
<sequence length="70" mass="7443">MGSLFSSPAPPPAPVYEPGPDPEVEARKQRLAEMERRRRGRNGLIATGERGLLSAAESGAGVTRKTLLGE</sequence>
<dbReference type="RefSeq" id="WP_092615552.1">
    <property type="nucleotide sequence ID" value="NZ_FNCV01000002.1"/>
</dbReference>
<feature type="compositionally biased region" description="Basic and acidic residues" evidence="1">
    <location>
        <begin position="24"/>
        <end position="36"/>
    </location>
</feature>
<name>A0A1G7W7J6_9PROT</name>